<comment type="function">
    <text evidence="7">The globular domain of the protein is located near the polypeptide exit tunnel on the outside of the subunit, while an extended beta-hairpin is found that lines the wall of the exit tunnel in the center of the 70S ribosome.</text>
</comment>
<feature type="region of interest" description="Disordered" evidence="11">
    <location>
        <begin position="125"/>
        <end position="171"/>
    </location>
</feature>
<evidence type="ECO:0000256" key="1">
    <source>
        <dbReference type="ARBA" id="ARBA00009451"/>
    </source>
</evidence>
<dbReference type="Proteomes" id="UP000034752">
    <property type="component" value="Unassembled WGS sequence"/>
</dbReference>
<keyword evidence="4 7" id="KW-0689">Ribosomal protein</keyword>
<comment type="function">
    <text evidence="7 10">This protein binds specifically to 23S rRNA; its binding is stimulated by other ribosomal proteins, e.g., L4, L17, and L20. It is important during the early stages of 50S assembly. It makes multiple contacts with different domains of the 23S rRNA in the assembled 50S subunit and ribosome.</text>
</comment>
<dbReference type="NCBIfam" id="TIGR01044">
    <property type="entry name" value="rplV_bact"/>
    <property type="match status" value="1"/>
</dbReference>
<proteinExistence type="inferred from homology"/>
<dbReference type="GO" id="GO:0022625">
    <property type="term" value="C:cytosolic large ribosomal subunit"/>
    <property type="evidence" value="ECO:0007669"/>
    <property type="project" value="TreeGrafter"/>
</dbReference>
<evidence type="ECO:0000256" key="5">
    <source>
        <dbReference type="ARBA" id="ARBA00023274"/>
    </source>
</evidence>
<evidence type="ECO:0000256" key="6">
    <source>
        <dbReference type="ARBA" id="ARBA00035207"/>
    </source>
</evidence>
<keyword evidence="5 7" id="KW-0687">Ribonucleoprotein</keyword>
<evidence type="ECO:0000313" key="12">
    <source>
        <dbReference type="EMBL" id="KKT52928.1"/>
    </source>
</evidence>
<evidence type="ECO:0000256" key="3">
    <source>
        <dbReference type="ARBA" id="ARBA00022884"/>
    </source>
</evidence>
<feature type="compositionally biased region" description="Basic and acidic residues" evidence="11">
    <location>
        <begin position="132"/>
        <end position="142"/>
    </location>
</feature>
<reference evidence="12 13" key="1">
    <citation type="journal article" date="2015" name="Nature">
        <title>rRNA introns, odd ribosomes, and small enigmatic genomes across a large radiation of phyla.</title>
        <authorList>
            <person name="Brown C.T."/>
            <person name="Hug L.A."/>
            <person name="Thomas B.C."/>
            <person name="Sharon I."/>
            <person name="Castelle C.J."/>
            <person name="Singh A."/>
            <person name="Wilkins M.J."/>
            <person name="Williams K.H."/>
            <person name="Banfield J.F."/>
        </authorList>
    </citation>
    <scope>NUCLEOTIDE SEQUENCE [LARGE SCALE GENOMIC DNA]</scope>
</reference>
<evidence type="ECO:0000256" key="9">
    <source>
        <dbReference type="RuleBase" id="RU004006"/>
    </source>
</evidence>
<dbReference type="PANTHER" id="PTHR13501:SF8">
    <property type="entry name" value="LARGE RIBOSOMAL SUBUNIT PROTEIN UL22M"/>
    <property type="match status" value="1"/>
</dbReference>
<dbReference type="GO" id="GO:0003735">
    <property type="term" value="F:structural constituent of ribosome"/>
    <property type="evidence" value="ECO:0007669"/>
    <property type="project" value="InterPro"/>
</dbReference>
<dbReference type="PROSITE" id="PS00464">
    <property type="entry name" value="RIBOSOMAL_L22"/>
    <property type="match status" value="1"/>
</dbReference>
<dbReference type="GO" id="GO:0019843">
    <property type="term" value="F:rRNA binding"/>
    <property type="evidence" value="ECO:0007669"/>
    <property type="project" value="UniProtKB-UniRule"/>
</dbReference>
<comment type="similarity">
    <text evidence="1 7 8">Belongs to the universal ribosomal protein uL22 family.</text>
</comment>
<protein>
    <recommendedName>
        <fullName evidence="6 7">Large ribosomal subunit protein uL22</fullName>
    </recommendedName>
</protein>
<dbReference type="GO" id="GO:0006412">
    <property type="term" value="P:translation"/>
    <property type="evidence" value="ECO:0007669"/>
    <property type="project" value="UniProtKB-UniRule"/>
</dbReference>
<evidence type="ECO:0000256" key="4">
    <source>
        <dbReference type="ARBA" id="ARBA00022980"/>
    </source>
</evidence>
<evidence type="ECO:0000313" key="13">
    <source>
        <dbReference type="Proteomes" id="UP000034752"/>
    </source>
</evidence>
<dbReference type="Pfam" id="PF00237">
    <property type="entry name" value="Ribosomal_L22"/>
    <property type="match status" value="1"/>
</dbReference>
<keyword evidence="2 7" id="KW-0699">rRNA-binding</keyword>
<accession>A0A0G1I279</accession>
<feature type="compositionally biased region" description="Basic residues" evidence="11">
    <location>
        <begin position="156"/>
        <end position="171"/>
    </location>
</feature>
<dbReference type="AlphaFoldDB" id="A0A0G1I279"/>
<evidence type="ECO:0000256" key="10">
    <source>
        <dbReference type="RuleBase" id="RU004008"/>
    </source>
</evidence>
<evidence type="ECO:0000256" key="7">
    <source>
        <dbReference type="HAMAP-Rule" id="MF_01331"/>
    </source>
</evidence>
<dbReference type="CDD" id="cd00336">
    <property type="entry name" value="Ribosomal_L22"/>
    <property type="match status" value="1"/>
</dbReference>
<comment type="subunit">
    <text evidence="7 9">Part of the 50S ribosomal subunit.</text>
</comment>
<organism evidence="12 13">
    <name type="scientific">candidate division Kazan bacterium GW2011_GWA1_44_22</name>
    <dbReference type="NCBI Taxonomy" id="1620410"/>
    <lineage>
        <taxon>Bacteria</taxon>
        <taxon>Bacteria division Kazan-3B-28</taxon>
    </lineage>
</organism>
<gene>
    <name evidence="7" type="primary">rplV</name>
    <name evidence="12" type="ORF">VE96_C0005G0017</name>
</gene>
<dbReference type="InterPro" id="IPR005727">
    <property type="entry name" value="Ribosomal_uL22_bac/chlpt-type"/>
</dbReference>
<dbReference type="InterPro" id="IPR018260">
    <property type="entry name" value="Ribosomal_uL22_CS"/>
</dbReference>
<name>A0A0G1I279_UNCK3</name>
<evidence type="ECO:0000256" key="11">
    <source>
        <dbReference type="SAM" id="MobiDB-lite"/>
    </source>
</evidence>
<dbReference type="EMBL" id="LCIJ01000005">
    <property type="protein sequence ID" value="KKT52928.1"/>
    <property type="molecule type" value="Genomic_DNA"/>
</dbReference>
<dbReference type="InterPro" id="IPR036394">
    <property type="entry name" value="Ribosomal_uL22_sf"/>
</dbReference>
<evidence type="ECO:0000256" key="8">
    <source>
        <dbReference type="RuleBase" id="RU004005"/>
    </source>
</evidence>
<dbReference type="PANTHER" id="PTHR13501">
    <property type="entry name" value="CHLOROPLAST 50S RIBOSOMAL PROTEIN L22-RELATED"/>
    <property type="match status" value="1"/>
</dbReference>
<dbReference type="InterPro" id="IPR047867">
    <property type="entry name" value="Ribosomal_uL22_bac/org-type"/>
</dbReference>
<sequence>MEITAIAKFSRISPKKVQPWLKNLRRQPAAAALDSLRYVNTKAGRMVYKVIASAVSNAVNNYNFKPDNLRIKSLTVDEGPRQKRYWFRSHGSADVRLKRLAHIKVVIEETTQQTITKPLTKSVASKAGLQPDKTKVLSDKSSKPAGPTGKSENMKVKKSTTRRIFSRTTNK</sequence>
<comment type="caution">
    <text evidence="12">The sequence shown here is derived from an EMBL/GenBank/DDBJ whole genome shotgun (WGS) entry which is preliminary data.</text>
</comment>
<dbReference type="SUPFAM" id="SSF54843">
    <property type="entry name" value="Ribosomal protein L22"/>
    <property type="match status" value="1"/>
</dbReference>
<evidence type="ECO:0000256" key="2">
    <source>
        <dbReference type="ARBA" id="ARBA00022730"/>
    </source>
</evidence>
<dbReference type="InterPro" id="IPR001063">
    <property type="entry name" value="Ribosomal_uL22"/>
</dbReference>
<dbReference type="HAMAP" id="MF_01331_B">
    <property type="entry name" value="Ribosomal_uL22_B"/>
    <property type="match status" value="1"/>
</dbReference>
<dbReference type="Gene3D" id="3.90.470.10">
    <property type="entry name" value="Ribosomal protein L22/L17"/>
    <property type="match status" value="1"/>
</dbReference>
<keyword evidence="3 7" id="KW-0694">RNA-binding</keyword>